<evidence type="ECO:0000313" key="1">
    <source>
        <dbReference type="EMBL" id="KAK3765099.1"/>
    </source>
</evidence>
<sequence length="124" mass="14225">MVFGVWCHVVTLKNQSVIKRWCLVSLAHTKDTNNVWYHVHPLRKLFFITRWCLVSLAHAKDTSLFSLFGIWCHVVMLKKNSQLTPEWYLVPRGHAEETSQLSPGWCLVSLAHAKDLSLLSPDGV</sequence>
<evidence type="ECO:0000313" key="2">
    <source>
        <dbReference type="Proteomes" id="UP001283361"/>
    </source>
</evidence>
<dbReference type="AlphaFoldDB" id="A0AAE0Z966"/>
<keyword evidence="2" id="KW-1185">Reference proteome</keyword>
<accession>A0AAE0Z966</accession>
<dbReference type="EMBL" id="JAWDGP010004349">
    <property type="protein sequence ID" value="KAK3765099.1"/>
    <property type="molecule type" value="Genomic_DNA"/>
</dbReference>
<gene>
    <name evidence="1" type="ORF">RRG08_040830</name>
</gene>
<proteinExistence type="predicted"/>
<dbReference type="Proteomes" id="UP001283361">
    <property type="component" value="Unassembled WGS sequence"/>
</dbReference>
<reference evidence="1" key="1">
    <citation type="journal article" date="2023" name="G3 (Bethesda)">
        <title>A reference genome for the long-term kleptoplast-retaining sea slug Elysia crispata morphotype clarki.</title>
        <authorList>
            <person name="Eastman K.E."/>
            <person name="Pendleton A.L."/>
            <person name="Shaikh M.A."/>
            <person name="Suttiyut T."/>
            <person name="Ogas R."/>
            <person name="Tomko P."/>
            <person name="Gavelis G."/>
            <person name="Widhalm J.R."/>
            <person name="Wisecaver J.H."/>
        </authorList>
    </citation>
    <scope>NUCLEOTIDE SEQUENCE</scope>
    <source>
        <strain evidence="1">ECLA1</strain>
    </source>
</reference>
<organism evidence="1 2">
    <name type="scientific">Elysia crispata</name>
    <name type="common">lettuce slug</name>
    <dbReference type="NCBI Taxonomy" id="231223"/>
    <lineage>
        <taxon>Eukaryota</taxon>
        <taxon>Metazoa</taxon>
        <taxon>Spiralia</taxon>
        <taxon>Lophotrochozoa</taxon>
        <taxon>Mollusca</taxon>
        <taxon>Gastropoda</taxon>
        <taxon>Heterobranchia</taxon>
        <taxon>Euthyneura</taxon>
        <taxon>Panpulmonata</taxon>
        <taxon>Sacoglossa</taxon>
        <taxon>Placobranchoidea</taxon>
        <taxon>Plakobranchidae</taxon>
        <taxon>Elysia</taxon>
    </lineage>
</organism>
<name>A0AAE0Z966_9GAST</name>
<protein>
    <submittedName>
        <fullName evidence="1">Uncharacterized protein</fullName>
    </submittedName>
</protein>
<comment type="caution">
    <text evidence="1">The sequence shown here is derived from an EMBL/GenBank/DDBJ whole genome shotgun (WGS) entry which is preliminary data.</text>
</comment>